<dbReference type="SUPFAM" id="SSF103039">
    <property type="entry name" value="CheC-like"/>
    <property type="match status" value="1"/>
</dbReference>
<dbReference type="PANTHER" id="PTHR43693:SF1">
    <property type="entry name" value="PROTEIN PHOSPHATASE CHEZ"/>
    <property type="match status" value="1"/>
</dbReference>
<dbReference type="PANTHER" id="PTHR43693">
    <property type="entry name" value="PROTEIN PHOSPHATASE CHEZ"/>
    <property type="match status" value="1"/>
</dbReference>
<keyword evidence="1" id="KW-0145">Chemotaxis</keyword>
<proteinExistence type="predicted"/>
<feature type="domain" description="CheC-like protein" evidence="3">
    <location>
        <begin position="105"/>
        <end position="137"/>
    </location>
</feature>
<evidence type="ECO:0000313" key="6">
    <source>
        <dbReference type="Proteomes" id="UP000028542"/>
    </source>
</evidence>
<dbReference type="InterPro" id="IPR028976">
    <property type="entry name" value="CheC-like_sf"/>
</dbReference>
<feature type="domain" description="CheC-like protein" evidence="3">
    <location>
        <begin position="7"/>
        <end position="42"/>
    </location>
</feature>
<keyword evidence="6" id="KW-1185">Reference proteome</keyword>
<evidence type="ECO:0000313" key="4">
    <source>
        <dbReference type="EMBL" id="KEZ88787.1"/>
    </source>
</evidence>
<dbReference type="EMBL" id="SVCM01000073">
    <property type="protein sequence ID" value="MBE6059822.1"/>
    <property type="molecule type" value="Genomic_DNA"/>
</dbReference>
<evidence type="ECO:0000259" key="3">
    <source>
        <dbReference type="Pfam" id="PF04509"/>
    </source>
</evidence>
<dbReference type="InterPro" id="IPR007597">
    <property type="entry name" value="CheC"/>
</dbReference>
<keyword evidence="2" id="KW-0378">Hydrolase</keyword>
<dbReference type="Pfam" id="PF04509">
    <property type="entry name" value="CheC"/>
    <property type="match status" value="2"/>
</dbReference>
<evidence type="ECO:0000313" key="5">
    <source>
        <dbReference type="EMBL" id="MBE6059822.1"/>
    </source>
</evidence>
<dbReference type="RefSeq" id="WP_035129201.1">
    <property type="nucleotide sequence ID" value="NZ_JPMD01000001.1"/>
</dbReference>
<dbReference type="Gene3D" id="3.40.1550.10">
    <property type="entry name" value="CheC-like"/>
    <property type="match status" value="1"/>
</dbReference>
<comment type="caution">
    <text evidence="4">The sequence shown here is derived from an EMBL/GenBank/DDBJ whole genome shotgun (WGS) entry which is preliminary data.</text>
</comment>
<dbReference type="GO" id="GO:0006935">
    <property type="term" value="P:chemotaxis"/>
    <property type="evidence" value="ECO:0007669"/>
    <property type="project" value="UniProtKB-KW"/>
</dbReference>
<dbReference type="eggNOG" id="COG1776">
    <property type="taxonomic scope" value="Bacteria"/>
</dbReference>
<evidence type="ECO:0000256" key="1">
    <source>
        <dbReference type="ARBA" id="ARBA00022500"/>
    </source>
</evidence>
<evidence type="ECO:0000256" key="2">
    <source>
        <dbReference type="ARBA" id="ARBA00022801"/>
    </source>
</evidence>
<organism evidence="4 6">
    <name type="scientific">Clostridium sulfidigenes</name>
    <dbReference type="NCBI Taxonomy" id="318464"/>
    <lineage>
        <taxon>Bacteria</taxon>
        <taxon>Bacillati</taxon>
        <taxon>Bacillota</taxon>
        <taxon>Clostridia</taxon>
        <taxon>Eubacteriales</taxon>
        <taxon>Clostridiaceae</taxon>
        <taxon>Clostridium</taxon>
    </lineage>
</organism>
<dbReference type="CDD" id="cd17909">
    <property type="entry name" value="CheC_ClassI"/>
    <property type="match status" value="1"/>
</dbReference>
<dbReference type="AlphaFoldDB" id="A0A084JIK3"/>
<reference evidence="4 6" key="1">
    <citation type="submission" date="2014-07" db="EMBL/GenBank/DDBJ databases">
        <title>Draft genome of Clostridium sulfidigenes 113A isolated from sediments associated with methane hydrate from Krishna Godavari basin.</title>
        <authorList>
            <person name="Honkalas V.S."/>
            <person name="Dabir A.P."/>
            <person name="Arora P."/>
            <person name="Dhakephalkar P.K."/>
        </authorList>
    </citation>
    <scope>NUCLEOTIDE SEQUENCE [LARGE SCALE GENOMIC DNA]</scope>
    <source>
        <strain evidence="4 6">113A</strain>
    </source>
</reference>
<dbReference type="InterPro" id="IPR050992">
    <property type="entry name" value="CheZ_family_phosphatases"/>
</dbReference>
<name>A0A084JIK3_9CLOT</name>
<accession>A0A084JIK3</accession>
<dbReference type="Proteomes" id="UP000768462">
    <property type="component" value="Unassembled WGS sequence"/>
</dbReference>
<dbReference type="GO" id="GO:0016787">
    <property type="term" value="F:hydrolase activity"/>
    <property type="evidence" value="ECO:0007669"/>
    <property type="project" value="UniProtKB-KW"/>
</dbReference>
<sequence>MEFTELQIDALREIGNIGLGNAATAMAQILGKEIQISVPRVNVISLEDIFERVDEETVVYAVIARVLGEAPGNILFMFDTATMMKIAEMLVGKQEGEELNELGYSALGEIGNIIFATYMNAISQMTNLRLFPSVPAVAKDMLTAVLSTTFIESGQFNDYVLDIETGFSQENEDLRGDFYFIPAPGSLERILESLGLN</sequence>
<reference evidence="5" key="2">
    <citation type="submission" date="2019-04" db="EMBL/GenBank/DDBJ databases">
        <title>Evolution of Biomass-Degrading Anaerobic Consortia Revealed by Metagenomics.</title>
        <authorList>
            <person name="Peng X."/>
        </authorList>
    </citation>
    <scope>NUCLEOTIDE SEQUENCE</scope>
    <source>
        <strain evidence="5">SIG254</strain>
    </source>
</reference>
<protein>
    <submittedName>
        <fullName evidence="5">Chemotaxis protein CheC</fullName>
    </submittedName>
    <submittedName>
        <fullName evidence="4">Chemotaxis protein CheY</fullName>
    </submittedName>
</protein>
<gene>
    <name evidence="5" type="ORF">E7215_06570</name>
    <name evidence="4" type="ORF">IO99_01080</name>
</gene>
<dbReference type="STRING" id="318464.IO99_01080"/>
<dbReference type="EMBL" id="JPMD01000001">
    <property type="protein sequence ID" value="KEZ88787.1"/>
    <property type="molecule type" value="Genomic_DNA"/>
</dbReference>
<dbReference type="Proteomes" id="UP000028542">
    <property type="component" value="Unassembled WGS sequence"/>
</dbReference>